<proteinExistence type="predicted"/>
<protein>
    <recommendedName>
        <fullName evidence="3">F-box domain-containing protein</fullName>
    </recommendedName>
</protein>
<gene>
    <name evidence="1" type="ORF">TWF696_009417</name>
</gene>
<evidence type="ECO:0000313" key="1">
    <source>
        <dbReference type="EMBL" id="KAK6338605.1"/>
    </source>
</evidence>
<reference evidence="1 2" key="1">
    <citation type="submission" date="2019-10" db="EMBL/GenBank/DDBJ databases">
        <authorList>
            <person name="Palmer J.M."/>
        </authorList>
    </citation>
    <scope>NUCLEOTIDE SEQUENCE [LARGE SCALE GENOMIC DNA]</scope>
    <source>
        <strain evidence="1 2">TWF696</strain>
    </source>
</reference>
<evidence type="ECO:0000313" key="2">
    <source>
        <dbReference type="Proteomes" id="UP001375240"/>
    </source>
</evidence>
<keyword evidence="2" id="KW-1185">Reference proteome</keyword>
<dbReference type="Proteomes" id="UP001375240">
    <property type="component" value="Unassembled WGS sequence"/>
</dbReference>
<dbReference type="EMBL" id="JAVHNQ010000009">
    <property type="protein sequence ID" value="KAK6338605.1"/>
    <property type="molecule type" value="Genomic_DNA"/>
</dbReference>
<sequence>MDTPLDIHLLILQYLTVSDLKAYSLCSKWHRDLVLPLLFRSLRLSQASARAFEIGGCLGHLNSSVRRVALCGSAHQSDIARNIDLARICCEGLRLFPRIVALQVAIAVTPEFHFPLVAAIVSKLSACPFYRNLKTFSLHCTVAIATSPIYRPPEAIQGELSPDGLKFIGGLTELPSYFAKARQCIYIPWPLALEEASTTTLNSLQHTSMTPLPLPCYPIFRNSAATLKRLKIVSATVYALLTALPASPYPSVGELWLAPTRGDGTCGVRPLFERVVEAFPNVRDLRFDMEEHTGTWYRPSDVVYTMLGDLAKLQRAQLPWPHNMSLNLVSCGLLQFSVSKWANPCVPSAKGGLQDLKYIDFVAGPTWSRPEHAIYRVTRRPNGKMEGILMPLKVAEYETQPFED</sequence>
<name>A0AAV9UF04_9PEZI</name>
<accession>A0AAV9UF04</accession>
<evidence type="ECO:0008006" key="3">
    <source>
        <dbReference type="Google" id="ProtNLM"/>
    </source>
</evidence>
<organism evidence="1 2">
    <name type="scientific">Orbilia brochopaga</name>
    <dbReference type="NCBI Taxonomy" id="3140254"/>
    <lineage>
        <taxon>Eukaryota</taxon>
        <taxon>Fungi</taxon>
        <taxon>Dikarya</taxon>
        <taxon>Ascomycota</taxon>
        <taxon>Pezizomycotina</taxon>
        <taxon>Orbiliomycetes</taxon>
        <taxon>Orbiliales</taxon>
        <taxon>Orbiliaceae</taxon>
        <taxon>Orbilia</taxon>
    </lineage>
</organism>
<comment type="caution">
    <text evidence="1">The sequence shown here is derived from an EMBL/GenBank/DDBJ whole genome shotgun (WGS) entry which is preliminary data.</text>
</comment>
<dbReference type="AlphaFoldDB" id="A0AAV9UF04"/>